<gene>
    <name evidence="4" type="ORF">GOEFS_004_00440</name>
</gene>
<comment type="caution">
    <text evidence="4">The sequence shown here is derived from an EMBL/GenBank/DDBJ whole genome shotgun (WGS) entry which is preliminary data.</text>
</comment>
<dbReference type="AlphaFoldDB" id="H0QUM8"/>
<evidence type="ECO:0000313" key="5">
    <source>
        <dbReference type="Proteomes" id="UP000035034"/>
    </source>
</evidence>
<dbReference type="InterPro" id="IPR036388">
    <property type="entry name" value="WH-like_DNA-bd_sf"/>
</dbReference>
<accession>H0QUM8</accession>
<dbReference type="PANTHER" id="PTHR34580">
    <property type="match status" value="1"/>
</dbReference>
<dbReference type="Gene3D" id="1.10.10.10">
    <property type="entry name" value="Winged helix-like DNA-binding domain superfamily/Winged helix DNA-binding domain"/>
    <property type="match status" value="1"/>
</dbReference>
<keyword evidence="2" id="KW-0804">Transcription</keyword>
<dbReference type="Proteomes" id="UP000035034">
    <property type="component" value="Unassembled WGS sequence"/>
</dbReference>
<dbReference type="Pfam" id="PF08279">
    <property type="entry name" value="HTH_11"/>
    <property type="match status" value="1"/>
</dbReference>
<keyword evidence="1" id="KW-0805">Transcription regulation</keyword>
<sequence length="320" mass="34971">MIGGMTDTASRLLRLLGMLQAPRSWSGSALAVRLEVDIRTVRRDIERLRELGYPIAAEPGVAGYRLGAGNSMPPLLLEDNEAVAMALALRIAAAGGVQGIDDSLLSSLVKLEQVLPSRLRYRITTLHDATVSVPGNTTPVDPEALAILASTIGQQNILRFDYAKHDGTSARRATEPHKLVHSRGRWYLLGWDIDKKDWRTYRVDRISPKTPDGPRFTLRDASEVNAIGRISHGTSVSVYRYQARITLLVPLAQAAEHIPEGSGVLETIDDHSCTLHTGANSLTHLAIHIAALDMPFRVEAPQELADRMTALAERITQATT</sequence>
<dbReference type="InterPro" id="IPR001034">
    <property type="entry name" value="DeoR_HTH"/>
</dbReference>
<dbReference type="EMBL" id="BAEH01000004">
    <property type="protein sequence ID" value="GAB16529.1"/>
    <property type="molecule type" value="Genomic_DNA"/>
</dbReference>
<proteinExistence type="predicted"/>
<dbReference type="InterPro" id="IPR036390">
    <property type="entry name" value="WH_DNA-bd_sf"/>
</dbReference>
<keyword evidence="5" id="KW-1185">Reference proteome</keyword>
<dbReference type="STRING" id="1077974.GOEFS_004_00440"/>
<reference evidence="4 5" key="1">
    <citation type="submission" date="2011-12" db="EMBL/GenBank/DDBJ databases">
        <title>Whole genome shotgun sequence of Gordonia effusa NBRC 100432.</title>
        <authorList>
            <person name="Yoshida I."/>
            <person name="Takarada H."/>
            <person name="Hosoyama A."/>
            <person name="Tsuchikane K."/>
            <person name="Katsumata H."/>
            <person name="Yamazaki S."/>
            <person name="Fujita N."/>
        </authorList>
    </citation>
    <scope>NUCLEOTIDE SEQUENCE [LARGE SCALE GENOMIC DNA]</scope>
    <source>
        <strain evidence="4 5">NBRC 100432</strain>
    </source>
</reference>
<dbReference type="InterPro" id="IPR026881">
    <property type="entry name" value="WYL_dom"/>
</dbReference>
<dbReference type="Pfam" id="PF13280">
    <property type="entry name" value="WYL"/>
    <property type="match status" value="1"/>
</dbReference>
<evidence type="ECO:0000256" key="2">
    <source>
        <dbReference type="ARBA" id="ARBA00023163"/>
    </source>
</evidence>
<dbReference type="PANTHER" id="PTHR34580:SF3">
    <property type="entry name" value="PROTEIN PAFB"/>
    <property type="match status" value="1"/>
</dbReference>
<protein>
    <submittedName>
        <fullName evidence="4">Putative DeoR family transcriptional regulator</fullName>
    </submittedName>
</protein>
<dbReference type="Pfam" id="PF25583">
    <property type="entry name" value="WCX"/>
    <property type="match status" value="1"/>
</dbReference>
<dbReference type="GO" id="GO:0003700">
    <property type="term" value="F:DNA-binding transcription factor activity"/>
    <property type="evidence" value="ECO:0007669"/>
    <property type="project" value="InterPro"/>
</dbReference>
<evidence type="ECO:0000259" key="3">
    <source>
        <dbReference type="PROSITE" id="PS51000"/>
    </source>
</evidence>
<dbReference type="eggNOG" id="COG2378">
    <property type="taxonomic scope" value="Bacteria"/>
</dbReference>
<evidence type="ECO:0000313" key="4">
    <source>
        <dbReference type="EMBL" id="GAB16529.1"/>
    </source>
</evidence>
<dbReference type="PROSITE" id="PS51000">
    <property type="entry name" value="HTH_DEOR_2"/>
    <property type="match status" value="1"/>
</dbReference>
<organism evidence="4 5">
    <name type="scientific">Gordonia effusa NBRC 100432</name>
    <dbReference type="NCBI Taxonomy" id="1077974"/>
    <lineage>
        <taxon>Bacteria</taxon>
        <taxon>Bacillati</taxon>
        <taxon>Actinomycetota</taxon>
        <taxon>Actinomycetes</taxon>
        <taxon>Mycobacteriales</taxon>
        <taxon>Gordoniaceae</taxon>
        <taxon>Gordonia</taxon>
    </lineage>
</organism>
<evidence type="ECO:0000256" key="1">
    <source>
        <dbReference type="ARBA" id="ARBA00023015"/>
    </source>
</evidence>
<dbReference type="InterPro" id="IPR057727">
    <property type="entry name" value="WCX_dom"/>
</dbReference>
<dbReference type="PROSITE" id="PS52050">
    <property type="entry name" value="WYL"/>
    <property type="match status" value="1"/>
</dbReference>
<dbReference type="SUPFAM" id="SSF46785">
    <property type="entry name" value="Winged helix' DNA-binding domain"/>
    <property type="match status" value="1"/>
</dbReference>
<name>H0QUM8_9ACTN</name>
<feature type="domain" description="HTH deoR-type" evidence="3">
    <location>
        <begin position="8"/>
        <end position="63"/>
    </location>
</feature>
<dbReference type="InterPro" id="IPR013196">
    <property type="entry name" value="HTH_11"/>
</dbReference>
<dbReference type="InterPro" id="IPR051534">
    <property type="entry name" value="CBASS_pafABC_assoc_protein"/>
</dbReference>